<evidence type="ECO:0000256" key="1">
    <source>
        <dbReference type="SAM" id="Coils"/>
    </source>
</evidence>
<dbReference type="EMBL" id="ML978716">
    <property type="protein sequence ID" value="KAF2088537.1"/>
    <property type="molecule type" value="Genomic_DNA"/>
</dbReference>
<feature type="coiled-coil region" evidence="1">
    <location>
        <begin position="365"/>
        <end position="392"/>
    </location>
</feature>
<evidence type="ECO:0000313" key="3">
    <source>
        <dbReference type="Proteomes" id="UP000799776"/>
    </source>
</evidence>
<sequence length="405" mass="46164">MALGMSSFEALLSQRDQGPADIIRSLLKPVELLQLRATSTITQNWVEEDADFFYQGFRNLGVQNTKNDFVDKSLTALVYVGGNCHDLSVKIHGGITPVFLETWTSIFTSIRRLEILTISTNGSSNWATTDTVPTTLTLLRSAIEDSNPRYLTSLRLLPINPPDILSLRSLGTALGNSTWTTRPFWESITSLEIQMVNPLHYYSKKNRRDFYCNLHNFLAGFRFTLKTLKWHWVDALGPNPLLLDEKCRKKDWKLGPLIWAQLDQLWLAHVQVWPEHFRQMAWRAQKLVDAYILYDGLDGDEDGFVSFVPGKQWRIMELGLEDYAIRKRWGGMQEERLVLPSCFGQVCAGMPPPDLGSPDDDELVVAQLLEQVRRAKEVLEAQKKEALEARRLSGETSFSAFIRQG</sequence>
<keyword evidence="1" id="KW-0175">Coiled coil</keyword>
<keyword evidence="3" id="KW-1185">Reference proteome</keyword>
<evidence type="ECO:0000313" key="2">
    <source>
        <dbReference type="EMBL" id="KAF2088537.1"/>
    </source>
</evidence>
<gene>
    <name evidence="2" type="ORF">K490DRAFT_64586</name>
</gene>
<reference evidence="2" key="1">
    <citation type="journal article" date="2020" name="Stud. Mycol.">
        <title>101 Dothideomycetes genomes: a test case for predicting lifestyles and emergence of pathogens.</title>
        <authorList>
            <person name="Haridas S."/>
            <person name="Albert R."/>
            <person name="Binder M."/>
            <person name="Bloem J."/>
            <person name="Labutti K."/>
            <person name="Salamov A."/>
            <person name="Andreopoulos B."/>
            <person name="Baker S."/>
            <person name="Barry K."/>
            <person name="Bills G."/>
            <person name="Bluhm B."/>
            <person name="Cannon C."/>
            <person name="Castanera R."/>
            <person name="Culley D."/>
            <person name="Daum C."/>
            <person name="Ezra D."/>
            <person name="Gonzalez J."/>
            <person name="Henrissat B."/>
            <person name="Kuo A."/>
            <person name="Liang C."/>
            <person name="Lipzen A."/>
            <person name="Lutzoni F."/>
            <person name="Magnuson J."/>
            <person name="Mondo S."/>
            <person name="Nolan M."/>
            <person name="Ohm R."/>
            <person name="Pangilinan J."/>
            <person name="Park H.-J."/>
            <person name="Ramirez L."/>
            <person name="Alfaro M."/>
            <person name="Sun H."/>
            <person name="Tritt A."/>
            <person name="Yoshinaga Y."/>
            <person name="Zwiers L.-H."/>
            <person name="Turgeon B."/>
            <person name="Goodwin S."/>
            <person name="Spatafora J."/>
            <person name="Crous P."/>
            <person name="Grigoriev I."/>
        </authorList>
    </citation>
    <scope>NUCLEOTIDE SEQUENCE</scope>
    <source>
        <strain evidence="2">CBS 121410</strain>
    </source>
</reference>
<protein>
    <submittedName>
        <fullName evidence="2">Uncharacterized protein</fullName>
    </submittedName>
</protein>
<accession>A0A9P4HXB4</accession>
<dbReference type="AlphaFoldDB" id="A0A9P4HXB4"/>
<name>A0A9P4HXB4_9PEZI</name>
<proteinExistence type="predicted"/>
<organism evidence="2 3">
    <name type="scientific">Saccharata proteae CBS 121410</name>
    <dbReference type="NCBI Taxonomy" id="1314787"/>
    <lineage>
        <taxon>Eukaryota</taxon>
        <taxon>Fungi</taxon>
        <taxon>Dikarya</taxon>
        <taxon>Ascomycota</taxon>
        <taxon>Pezizomycotina</taxon>
        <taxon>Dothideomycetes</taxon>
        <taxon>Dothideomycetes incertae sedis</taxon>
        <taxon>Botryosphaeriales</taxon>
        <taxon>Saccharataceae</taxon>
        <taxon>Saccharata</taxon>
    </lineage>
</organism>
<comment type="caution">
    <text evidence="2">The sequence shown here is derived from an EMBL/GenBank/DDBJ whole genome shotgun (WGS) entry which is preliminary data.</text>
</comment>
<dbReference type="Proteomes" id="UP000799776">
    <property type="component" value="Unassembled WGS sequence"/>
</dbReference>
<dbReference type="OrthoDB" id="66881at2759"/>